<dbReference type="Gene3D" id="2.70.98.50">
    <property type="entry name" value="putative glycoside hydrolase family protein from bacillus halodurans"/>
    <property type="match status" value="1"/>
</dbReference>
<gene>
    <name evidence="3" type="ORF">GJB61_03540</name>
</gene>
<keyword evidence="4" id="KW-1185">Reference proteome</keyword>
<dbReference type="InterPro" id="IPR054363">
    <property type="entry name" value="GH95_cat"/>
</dbReference>
<feature type="domain" description="Glycosyl hydrolase family 95 catalytic" evidence="2">
    <location>
        <begin position="16"/>
        <end position="76"/>
    </location>
</feature>
<dbReference type="AlphaFoldDB" id="A0A7X2H207"/>
<evidence type="ECO:0000259" key="2">
    <source>
        <dbReference type="Pfam" id="PF22124"/>
    </source>
</evidence>
<sequence length="85" mass="9708">MIRLGGAGADERTGGKRRPTERRVLDIREMEAPSLAALYFQFGQYMLIASSRPSEQPSNLQGIWNEEEWPEWGSKCEGTISRFLF</sequence>
<name>A0A7X2H207_9BACL</name>
<dbReference type="Proteomes" id="UP000463051">
    <property type="component" value="Unassembled WGS sequence"/>
</dbReference>
<dbReference type="GO" id="GO:0004560">
    <property type="term" value="F:alpha-L-fucosidase activity"/>
    <property type="evidence" value="ECO:0007669"/>
    <property type="project" value="TreeGrafter"/>
</dbReference>
<dbReference type="PANTHER" id="PTHR31084:SF0">
    <property type="entry name" value="ALPHA-L-FUCOSIDASE 2"/>
    <property type="match status" value="1"/>
</dbReference>
<evidence type="ECO:0000256" key="1">
    <source>
        <dbReference type="SAM" id="MobiDB-lite"/>
    </source>
</evidence>
<dbReference type="Pfam" id="PF22124">
    <property type="entry name" value="Glyco_hydro_95_cat"/>
    <property type="match status" value="1"/>
</dbReference>
<evidence type="ECO:0000313" key="3">
    <source>
        <dbReference type="EMBL" id="MRN52070.1"/>
    </source>
</evidence>
<evidence type="ECO:0000313" key="4">
    <source>
        <dbReference type="Proteomes" id="UP000463051"/>
    </source>
</evidence>
<organism evidence="3 4">
    <name type="scientific">Paenibacillus monticola</name>
    <dbReference type="NCBI Taxonomy" id="2666075"/>
    <lineage>
        <taxon>Bacteria</taxon>
        <taxon>Bacillati</taxon>
        <taxon>Bacillota</taxon>
        <taxon>Bacilli</taxon>
        <taxon>Bacillales</taxon>
        <taxon>Paenibacillaceae</taxon>
        <taxon>Paenibacillus</taxon>
    </lineage>
</organism>
<dbReference type="EMBL" id="WJXB01000001">
    <property type="protein sequence ID" value="MRN52070.1"/>
    <property type="molecule type" value="Genomic_DNA"/>
</dbReference>
<reference evidence="3 4" key="1">
    <citation type="submission" date="2019-11" db="EMBL/GenBank/DDBJ databases">
        <title>Paenibacillus monticola sp. nov., a novel PGPR strain isolated from mountain sample in China.</title>
        <authorList>
            <person name="Zhao Q."/>
            <person name="Li H.-P."/>
            <person name="Zhang J.-L."/>
        </authorList>
    </citation>
    <scope>NUCLEOTIDE SEQUENCE [LARGE SCALE GENOMIC DNA]</scope>
    <source>
        <strain evidence="3 4">LC-T2</strain>
    </source>
</reference>
<feature type="region of interest" description="Disordered" evidence="1">
    <location>
        <begin position="1"/>
        <end position="21"/>
    </location>
</feature>
<proteinExistence type="predicted"/>
<comment type="caution">
    <text evidence="3">The sequence shown here is derived from an EMBL/GenBank/DDBJ whole genome shotgun (WGS) entry which is preliminary data.</text>
</comment>
<dbReference type="PANTHER" id="PTHR31084">
    <property type="entry name" value="ALPHA-L-FUCOSIDASE 2"/>
    <property type="match status" value="1"/>
</dbReference>
<protein>
    <recommendedName>
        <fullName evidence="2">Glycosyl hydrolase family 95 catalytic domain-containing protein</fullName>
    </recommendedName>
</protein>
<accession>A0A7X2H207</accession>